<proteinExistence type="predicted"/>
<gene>
    <name evidence="11" type="ORF">SAMN05216387_103164</name>
</gene>
<dbReference type="GO" id="GO:0016887">
    <property type="term" value="F:ATP hydrolysis activity"/>
    <property type="evidence" value="ECO:0007669"/>
    <property type="project" value="InterPro"/>
</dbReference>
<evidence type="ECO:0000256" key="1">
    <source>
        <dbReference type="ARBA" id="ARBA00004202"/>
    </source>
</evidence>
<name>A0A1H7KAF8_9PROT</name>
<evidence type="ECO:0000259" key="10">
    <source>
        <dbReference type="PROSITE" id="PS50893"/>
    </source>
</evidence>
<keyword evidence="12" id="KW-1185">Reference proteome</keyword>
<evidence type="ECO:0000313" key="12">
    <source>
        <dbReference type="Proteomes" id="UP000198620"/>
    </source>
</evidence>
<dbReference type="RefSeq" id="WP_245727770.1">
    <property type="nucleotide sequence ID" value="NZ_FOBH01000003.1"/>
</dbReference>
<dbReference type="CDD" id="cd03214">
    <property type="entry name" value="ABC_Iron-Siderophores_B12_Hemin"/>
    <property type="match status" value="1"/>
</dbReference>
<evidence type="ECO:0000256" key="5">
    <source>
        <dbReference type="ARBA" id="ARBA00022741"/>
    </source>
</evidence>
<dbReference type="Gene3D" id="3.40.50.300">
    <property type="entry name" value="P-loop containing nucleotide triphosphate hydrolases"/>
    <property type="match status" value="1"/>
</dbReference>
<keyword evidence="6 11" id="KW-0067">ATP-binding</keyword>
<evidence type="ECO:0000256" key="6">
    <source>
        <dbReference type="ARBA" id="ARBA00022840"/>
    </source>
</evidence>
<dbReference type="InterPro" id="IPR003593">
    <property type="entry name" value="AAA+_ATPase"/>
</dbReference>
<dbReference type="Pfam" id="PF00005">
    <property type="entry name" value="ABC_tran"/>
    <property type="match status" value="1"/>
</dbReference>
<dbReference type="InterPro" id="IPR027417">
    <property type="entry name" value="P-loop_NTPase"/>
</dbReference>
<protein>
    <submittedName>
        <fullName evidence="11">Iron complex transport system ATP-binding protein</fullName>
    </submittedName>
</protein>
<dbReference type="EMBL" id="FOBH01000003">
    <property type="protein sequence ID" value="SEK83881.1"/>
    <property type="molecule type" value="Genomic_DNA"/>
</dbReference>
<keyword evidence="9" id="KW-0472">Membrane</keyword>
<dbReference type="STRING" id="1233.SAMN05216387_103164"/>
<keyword evidence="7" id="KW-0408">Iron</keyword>
<evidence type="ECO:0000256" key="4">
    <source>
        <dbReference type="ARBA" id="ARBA00022496"/>
    </source>
</evidence>
<evidence type="ECO:0000256" key="9">
    <source>
        <dbReference type="ARBA" id="ARBA00023136"/>
    </source>
</evidence>
<keyword evidence="3" id="KW-1003">Cell membrane</keyword>
<dbReference type="Proteomes" id="UP000198620">
    <property type="component" value="Unassembled WGS sequence"/>
</dbReference>
<dbReference type="InterPro" id="IPR051535">
    <property type="entry name" value="Siderophore_ABC-ATPase"/>
</dbReference>
<organism evidence="11 12">
    <name type="scientific">Nitrosovibrio tenuis</name>
    <dbReference type="NCBI Taxonomy" id="1233"/>
    <lineage>
        <taxon>Bacteria</taxon>
        <taxon>Pseudomonadati</taxon>
        <taxon>Pseudomonadota</taxon>
        <taxon>Betaproteobacteria</taxon>
        <taxon>Nitrosomonadales</taxon>
        <taxon>Nitrosomonadaceae</taxon>
        <taxon>Nitrosovibrio</taxon>
    </lineage>
</organism>
<dbReference type="GO" id="GO:0005886">
    <property type="term" value="C:plasma membrane"/>
    <property type="evidence" value="ECO:0007669"/>
    <property type="project" value="UniProtKB-SubCell"/>
</dbReference>
<keyword evidence="4" id="KW-0410">Iron transport</keyword>
<evidence type="ECO:0000256" key="2">
    <source>
        <dbReference type="ARBA" id="ARBA00022448"/>
    </source>
</evidence>
<comment type="subcellular location">
    <subcellularLocation>
        <location evidence="1">Cell membrane</location>
        <topology evidence="1">Peripheral membrane protein</topology>
    </subcellularLocation>
</comment>
<reference evidence="11 12" key="1">
    <citation type="submission" date="2016-10" db="EMBL/GenBank/DDBJ databases">
        <authorList>
            <person name="de Groot N.N."/>
        </authorList>
    </citation>
    <scope>NUCLEOTIDE SEQUENCE [LARGE SCALE GENOMIC DNA]</scope>
    <source>
        <strain evidence="11 12">Nv1</strain>
    </source>
</reference>
<feature type="domain" description="ABC transporter" evidence="10">
    <location>
        <begin position="56"/>
        <end position="293"/>
    </location>
</feature>
<dbReference type="SUPFAM" id="SSF52540">
    <property type="entry name" value="P-loop containing nucleoside triphosphate hydrolases"/>
    <property type="match status" value="1"/>
</dbReference>
<dbReference type="SMART" id="SM00382">
    <property type="entry name" value="AAA"/>
    <property type="match status" value="1"/>
</dbReference>
<keyword evidence="2" id="KW-0813">Transport</keyword>
<dbReference type="InterPro" id="IPR003439">
    <property type="entry name" value="ABC_transporter-like_ATP-bd"/>
</dbReference>
<evidence type="ECO:0000256" key="8">
    <source>
        <dbReference type="ARBA" id="ARBA00023065"/>
    </source>
</evidence>
<accession>A0A1H7KAF8</accession>
<dbReference type="PANTHER" id="PTHR42771:SF2">
    <property type="entry name" value="IRON(3+)-HYDROXAMATE IMPORT ATP-BINDING PROTEIN FHUC"/>
    <property type="match status" value="1"/>
</dbReference>
<keyword evidence="5" id="KW-0547">Nucleotide-binding</keyword>
<dbReference type="InterPro" id="IPR017871">
    <property type="entry name" value="ABC_transporter-like_CS"/>
</dbReference>
<dbReference type="PROSITE" id="PS00211">
    <property type="entry name" value="ABC_TRANSPORTER_1"/>
    <property type="match status" value="1"/>
</dbReference>
<dbReference type="PANTHER" id="PTHR42771">
    <property type="entry name" value="IRON(3+)-HYDROXAMATE IMPORT ATP-BINDING PROTEIN FHUC"/>
    <property type="match status" value="1"/>
</dbReference>
<dbReference type="GO" id="GO:0006826">
    <property type="term" value="P:iron ion transport"/>
    <property type="evidence" value="ECO:0007669"/>
    <property type="project" value="UniProtKB-KW"/>
</dbReference>
<dbReference type="GO" id="GO:0005524">
    <property type="term" value="F:ATP binding"/>
    <property type="evidence" value="ECO:0007669"/>
    <property type="project" value="UniProtKB-KW"/>
</dbReference>
<sequence length="314" mass="34910">MAWKKKRVPPGINPLSISFFVFSLRSTGFVSLVAIRYIAENLIELSDARYCCSMVLQAHNLTLKYPGKILCRGLSLNIDAGQCWAVLGQNGCGKSTLLHALGGLHNVSGTESPVTVAGKAQHAWSRRELSRNLGILLQEEPGEFWGSVRDYVLLGRYPHVRSMLGWQAVDHDIATQAIERMELTGLTHRPLSTLSGGERQRARIALLLAQSPFCYLLDEPLQHLDLRHQFAVMMLFSELARQGKAVVMVLHDIAWASRYCSHVLMLFDNDGAIAGPTAQVLNQVNLEALYQCDMNEIRVNGERHFVPAHAMPSV</sequence>
<evidence type="ECO:0000313" key="11">
    <source>
        <dbReference type="EMBL" id="SEK83881.1"/>
    </source>
</evidence>
<keyword evidence="8" id="KW-0406">Ion transport</keyword>
<evidence type="ECO:0000256" key="7">
    <source>
        <dbReference type="ARBA" id="ARBA00023004"/>
    </source>
</evidence>
<dbReference type="AlphaFoldDB" id="A0A1H7KAF8"/>
<dbReference type="PROSITE" id="PS50893">
    <property type="entry name" value="ABC_TRANSPORTER_2"/>
    <property type="match status" value="1"/>
</dbReference>
<evidence type="ECO:0000256" key="3">
    <source>
        <dbReference type="ARBA" id="ARBA00022475"/>
    </source>
</evidence>